<dbReference type="Pfam" id="PF23320">
    <property type="entry name" value="Zn_SUZ12"/>
    <property type="match status" value="1"/>
</dbReference>
<name>A0A8J1Y705_OWEFU</name>
<keyword evidence="6" id="KW-0805">Transcription regulation</keyword>
<reference evidence="11" key="1">
    <citation type="submission" date="2022-03" db="EMBL/GenBank/DDBJ databases">
        <authorList>
            <person name="Martin C."/>
        </authorList>
    </citation>
    <scope>NUCLEOTIDE SEQUENCE</scope>
</reference>
<dbReference type="PANTHER" id="PTHR22597:SF0">
    <property type="entry name" value="POLYCOMB PROTEIN SUZ12"/>
    <property type="match status" value="1"/>
</dbReference>
<dbReference type="AlphaFoldDB" id="A0A8J1Y705"/>
<evidence type="ECO:0000259" key="9">
    <source>
        <dbReference type="Pfam" id="PF09733"/>
    </source>
</evidence>
<keyword evidence="7" id="KW-0804">Transcription</keyword>
<evidence type="ECO:0000256" key="7">
    <source>
        <dbReference type="ARBA" id="ARBA00023163"/>
    </source>
</evidence>
<gene>
    <name evidence="11" type="ORF">OFUS_LOCUS18592</name>
</gene>
<dbReference type="InterPro" id="IPR019135">
    <property type="entry name" value="Polycomb_protein_VEFS-Box"/>
</dbReference>
<evidence type="ECO:0008006" key="13">
    <source>
        <dbReference type="Google" id="ProtNLM"/>
    </source>
</evidence>
<keyword evidence="2" id="KW-0479">Metal-binding</keyword>
<feature type="compositionally biased region" description="Basic and acidic residues" evidence="8">
    <location>
        <begin position="45"/>
        <end position="67"/>
    </location>
</feature>
<dbReference type="GO" id="GO:0008270">
    <property type="term" value="F:zinc ion binding"/>
    <property type="evidence" value="ECO:0007669"/>
    <property type="project" value="UniProtKB-KW"/>
</dbReference>
<feature type="domain" description="Polycomb protein VEFS-Box" evidence="9">
    <location>
        <begin position="572"/>
        <end position="687"/>
    </location>
</feature>
<evidence type="ECO:0000256" key="3">
    <source>
        <dbReference type="ARBA" id="ARBA00022771"/>
    </source>
</evidence>
<keyword evidence="4" id="KW-0862">Zinc</keyword>
<evidence type="ECO:0000256" key="6">
    <source>
        <dbReference type="ARBA" id="ARBA00023015"/>
    </source>
</evidence>
<proteinExistence type="inferred from homology"/>
<evidence type="ECO:0000256" key="8">
    <source>
        <dbReference type="SAM" id="MobiDB-lite"/>
    </source>
</evidence>
<evidence type="ECO:0000256" key="4">
    <source>
        <dbReference type="ARBA" id="ARBA00022833"/>
    </source>
</evidence>
<dbReference type="GO" id="GO:0016586">
    <property type="term" value="C:RSC-type complex"/>
    <property type="evidence" value="ECO:0007669"/>
    <property type="project" value="TreeGrafter"/>
</dbReference>
<feature type="domain" description="Polycomb protein SUZ12-like zinc finger" evidence="10">
    <location>
        <begin position="442"/>
        <end position="510"/>
    </location>
</feature>
<feature type="region of interest" description="Disordered" evidence="8">
    <location>
        <begin position="343"/>
        <end position="378"/>
    </location>
</feature>
<dbReference type="InterPro" id="IPR057540">
    <property type="entry name" value="Znf_SUZ12"/>
</dbReference>
<evidence type="ECO:0000256" key="2">
    <source>
        <dbReference type="ARBA" id="ARBA00022723"/>
    </source>
</evidence>
<dbReference type="GO" id="GO:0006325">
    <property type="term" value="P:chromatin organization"/>
    <property type="evidence" value="ECO:0007669"/>
    <property type="project" value="UniProtKB-KW"/>
</dbReference>
<evidence type="ECO:0000313" key="11">
    <source>
        <dbReference type="EMBL" id="CAH1793789.1"/>
    </source>
</evidence>
<keyword evidence="3" id="KW-0863">Zinc-finger</keyword>
<organism evidence="11 12">
    <name type="scientific">Owenia fusiformis</name>
    <name type="common">Polychaete worm</name>
    <dbReference type="NCBI Taxonomy" id="6347"/>
    <lineage>
        <taxon>Eukaryota</taxon>
        <taxon>Metazoa</taxon>
        <taxon>Spiralia</taxon>
        <taxon>Lophotrochozoa</taxon>
        <taxon>Annelida</taxon>
        <taxon>Polychaeta</taxon>
        <taxon>Sedentaria</taxon>
        <taxon>Canalipalpata</taxon>
        <taxon>Sabellida</taxon>
        <taxon>Oweniida</taxon>
        <taxon>Oweniidae</taxon>
        <taxon>Owenia</taxon>
    </lineage>
</organism>
<comment type="similarity">
    <text evidence="1">Belongs to the VEFS (VRN2-EMF2-FIS2-SU(Z)12) family.</text>
</comment>
<sequence>DTSTMSNCTNTENSIYCSVNLAFGNFTHSSCFVSRNKQQLGIYERSTDMRPKKRDRNDRQEAKEQFESANSDHELFLQAFEKPTQIYRYLRNRSIVSPIFLHRTLSYMRKRMSRSHRSRAGFRINDILQGVEGSMVPLKTSQPADSLCVKFTGFIDKENLIEDDQITLEVILLRMPLKKRKQDVPESEERIVLGQVEVGVNPPAGAPSSKICVPPKLLAPTSKSPLSTLLLRTCNKKQEALTERDNMAEPVPVKRTKIGKYWYENYNPVYGGELMVFDKSNMIVLTEGEYELSLCDVGLKTSQIMHSAWENVPHIKDISPATSFLKSPVLKMNITWIPSVPIIPPKPPSKPTTKQQSISPSKAPSISPSKPAILPTSNVTTDITSTTDLKSTIIPTIPPSIQPQVKQEISTEMMPTLSDSLSNSLCTKGIDAKEGHVLKKSSRVFYNFIYNNGTQHQTESYDNVHCPWCLINCMQLYSLLKHLRLNHARFNFVYSPHAKGAKIDVSVNECYDGSYDGNPQDVHSHHGYAFSRDGPARRTEITQVLVNRPKKLLWSLTEFLEQDEADIYDNIQYVQGHNRLYYHTVGTQPLWPEEIEVDSEEENDPLWMRQKTVNLIEEFSDVNEGEKEVMKMWNHHAMHNNYVGDCEMGQACVDFAEKFKEELERKKLKRNLLLHFVNLFDFGLIQPDIVYKAMAVLD</sequence>
<dbReference type="CDD" id="cd21551">
    <property type="entry name" value="VEFS-box_SUZ12"/>
    <property type="match status" value="1"/>
</dbReference>
<feature type="non-terminal residue" evidence="11">
    <location>
        <position position="1"/>
    </location>
</feature>
<dbReference type="GO" id="GO:0031490">
    <property type="term" value="F:chromatin DNA binding"/>
    <property type="evidence" value="ECO:0007669"/>
    <property type="project" value="TreeGrafter"/>
</dbReference>
<comment type="caution">
    <text evidence="11">The sequence shown here is derived from an EMBL/GenBank/DDBJ whole genome shotgun (WGS) entry which is preliminary data.</text>
</comment>
<dbReference type="EMBL" id="CAIIXF020000009">
    <property type="protein sequence ID" value="CAH1793789.1"/>
    <property type="molecule type" value="Genomic_DNA"/>
</dbReference>
<evidence type="ECO:0000313" key="12">
    <source>
        <dbReference type="Proteomes" id="UP000749559"/>
    </source>
</evidence>
<evidence type="ECO:0000259" key="10">
    <source>
        <dbReference type="Pfam" id="PF23320"/>
    </source>
</evidence>
<accession>A0A8J1Y705</accession>
<dbReference type="OrthoDB" id="166746at2759"/>
<dbReference type="Pfam" id="PF09733">
    <property type="entry name" value="VEFS-Box"/>
    <property type="match status" value="1"/>
</dbReference>
<dbReference type="GO" id="GO:0035098">
    <property type="term" value="C:ESC/E(Z) complex"/>
    <property type="evidence" value="ECO:0007669"/>
    <property type="project" value="TreeGrafter"/>
</dbReference>
<evidence type="ECO:0000256" key="1">
    <source>
        <dbReference type="ARBA" id="ARBA00007416"/>
    </source>
</evidence>
<keyword evidence="5" id="KW-0156">Chromatin regulator</keyword>
<feature type="region of interest" description="Disordered" evidence="8">
    <location>
        <begin position="43"/>
        <end position="67"/>
    </location>
</feature>
<dbReference type="PANTHER" id="PTHR22597">
    <property type="entry name" value="POLYCOMB GROUP PROTEIN"/>
    <property type="match status" value="1"/>
</dbReference>
<dbReference type="Proteomes" id="UP000749559">
    <property type="component" value="Unassembled WGS sequence"/>
</dbReference>
<dbReference type="CDD" id="cd21750">
    <property type="entry name" value="ZnB-Zn_SUZ12"/>
    <property type="match status" value="1"/>
</dbReference>
<protein>
    <recommendedName>
        <fullName evidence="13">Polycomb protein VEFS-Box domain-containing protein</fullName>
    </recommendedName>
</protein>
<feature type="compositionally biased region" description="Low complexity" evidence="8">
    <location>
        <begin position="351"/>
        <end position="378"/>
    </location>
</feature>
<keyword evidence="12" id="KW-1185">Reference proteome</keyword>
<evidence type="ECO:0000256" key="5">
    <source>
        <dbReference type="ARBA" id="ARBA00022853"/>
    </source>
</evidence>